<dbReference type="EMBL" id="FZNP01000018">
    <property type="protein sequence ID" value="SNS47075.1"/>
    <property type="molecule type" value="Genomic_DNA"/>
</dbReference>
<dbReference type="Proteomes" id="UP000198420">
    <property type="component" value="Unassembled WGS sequence"/>
</dbReference>
<gene>
    <name evidence="2" type="ORF">SAMN06265355_11851</name>
</gene>
<evidence type="ECO:0000256" key="1">
    <source>
        <dbReference type="SAM" id="MobiDB-lite"/>
    </source>
</evidence>
<evidence type="ECO:0000313" key="2">
    <source>
        <dbReference type="EMBL" id="SNS47075.1"/>
    </source>
</evidence>
<organism evidence="2 3">
    <name type="scientific">Actinomadura mexicana</name>
    <dbReference type="NCBI Taxonomy" id="134959"/>
    <lineage>
        <taxon>Bacteria</taxon>
        <taxon>Bacillati</taxon>
        <taxon>Actinomycetota</taxon>
        <taxon>Actinomycetes</taxon>
        <taxon>Streptosporangiales</taxon>
        <taxon>Thermomonosporaceae</taxon>
        <taxon>Actinomadura</taxon>
    </lineage>
</organism>
<accession>A0A239ER18</accession>
<evidence type="ECO:0000313" key="3">
    <source>
        <dbReference type="Proteomes" id="UP000198420"/>
    </source>
</evidence>
<feature type="region of interest" description="Disordered" evidence="1">
    <location>
        <begin position="46"/>
        <end position="71"/>
    </location>
</feature>
<sequence length="71" mass="7400">MLYVLGLIIALAVLGPLLGADSRDGLDRAPDNFWLRRCRTARALVRRTGSPGRTDGGHASAGASRTIPAAG</sequence>
<protein>
    <submittedName>
        <fullName evidence="2">Uncharacterized protein</fullName>
    </submittedName>
</protein>
<dbReference type="AlphaFoldDB" id="A0A239ER18"/>
<proteinExistence type="predicted"/>
<keyword evidence="3" id="KW-1185">Reference proteome</keyword>
<reference evidence="3" key="1">
    <citation type="submission" date="2017-06" db="EMBL/GenBank/DDBJ databases">
        <authorList>
            <person name="Varghese N."/>
            <person name="Submissions S."/>
        </authorList>
    </citation>
    <scope>NUCLEOTIDE SEQUENCE [LARGE SCALE GENOMIC DNA]</scope>
    <source>
        <strain evidence="3">DSM 44485</strain>
    </source>
</reference>
<name>A0A239ER18_9ACTN</name>